<organism evidence="1 2">
    <name type="scientific">Rhabditophanes sp. KR3021</name>
    <dbReference type="NCBI Taxonomy" id="114890"/>
    <lineage>
        <taxon>Eukaryota</taxon>
        <taxon>Metazoa</taxon>
        <taxon>Ecdysozoa</taxon>
        <taxon>Nematoda</taxon>
        <taxon>Chromadorea</taxon>
        <taxon>Rhabditida</taxon>
        <taxon>Tylenchina</taxon>
        <taxon>Panagrolaimomorpha</taxon>
        <taxon>Strongyloidoidea</taxon>
        <taxon>Alloionematidae</taxon>
        <taxon>Rhabditophanes</taxon>
    </lineage>
</organism>
<name>A0AC35TQD5_9BILA</name>
<dbReference type="WBParaSite" id="RSKR_0000295300.1">
    <property type="protein sequence ID" value="RSKR_0000295300.1"/>
    <property type="gene ID" value="RSKR_0000295300"/>
</dbReference>
<evidence type="ECO:0000313" key="1">
    <source>
        <dbReference type="Proteomes" id="UP000095286"/>
    </source>
</evidence>
<proteinExistence type="predicted"/>
<evidence type="ECO:0000313" key="2">
    <source>
        <dbReference type="WBParaSite" id="RSKR_0000295300.1"/>
    </source>
</evidence>
<sequence>MQFKFVILSLALVASTMAFPIMDNEEKGMFGGEEGREGMEFLKNLSPAAKEGLIAIHNNTDLTRAAEEAAVVALFNSGENITPEDKASFANIQTLAAKKGDQFTSAIDKAVADSSLTDTQKALYTTCKEIYANKDLTIQQTKQNIEAAIAAADKTNPGDSEAVKSLVMNTIHSQIKADKAASA</sequence>
<reference evidence="2" key="1">
    <citation type="submission" date="2016-11" db="UniProtKB">
        <authorList>
            <consortium name="WormBaseParasite"/>
        </authorList>
    </citation>
    <scope>IDENTIFICATION</scope>
    <source>
        <strain evidence="2">KR3021</strain>
    </source>
</reference>
<accession>A0AC35TQD5</accession>
<protein>
    <submittedName>
        <fullName evidence="2">CBM15 domain-containing protein</fullName>
    </submittedName>
</protein>
<dbReference type="Proteomes" id="UP000095286">
    <property type="component" value="Unplaced"/>
</dbReference>